<evidence type="ECO:0000313" key="3">
    <source>
        <dbReference type="Proteomes" id="UP000177306"/>
    </source>
</evidence>
<gene>
    <name evidence="2" type="ORF">A3A38_00695</name>
</gene>
<evidence type="ECO:0008006" key="4">
    <source>
        <dbReference type="Google" id="ProtNLM"/>
    </source>
</evidence>
<dbReference type="EMBL" id="MFLY01000030">
    <property type="protein sequence ID" value="OGG72817.1"/>
    <property type="molecule type" value="Genomic_DNA"/>
</dbReference>
<keyword evidence="1" id="KW-1133">Transmembrane helix</keyword>
<protein>
    <recommendedName>
        <fullName evidence="4">HEPN domain-containing protein</fullName>
    </recommendedName>
</protein>
<dbReference type="AlphaFoldDB" id="A0A1F6EGU2"/>
<proteinExistence type="predicted"/>
<comment type="caution">
    <text evidence="2">The sequence shown here is derived from an EMBL/GenBank/DDBJ whole genome shotgun (WGS) entry which is preliminary data.</text>
</comment>
<evidence type="ECO:0000313" key="2">
    <source>
        <dbReference type="EMBL" id="OGG72817.1"/>
    </source>
</evidence>
<sequence length="184" mass="21446">MAKKRIRVTAKTSDFAFITDVRLRGDVEDALYFTAYLIDAGDKTRLNRYKEEFYRATVLYIASVIEALCLFFIDNKKLVGTKHEYKYERPLNFPPISLTEGELICAIKVKRNLALKDIPFFEAIKILEQNNLFPKQLAKKINEVRLARNTQHLYSRSSGRMSDKEVKNAFDTLNRLFAQIRKNV</sequence>
<feature type="transmembrane region" description="Helical" evidence="1">
    <location>
        <begin position="53"/>
        <end position="73"/>
    </location>
</feature>
<organism evidence="2 3">
    <name type="scientific">Candidatus Kaiserbacteria bacterium RIFCSPLOWO2_01_FULL_53_17</name>
    <dbReference type="NCBI Taxonomy" id="1798511"/>
    <lineage>
        <taxon>Bacteria</taxon>
        <taxon>Candidatus Kaiseribacteriota</taxon>
    </lineage>
</organism>
<keyword evidence="1" id="KW-0812">Transmembrane</keyword>
<evidence type="ECO:0000256" key="1">
    <source>
        <dbReference type="SAM" id="Phobius"/>
    </source>
</evidence>
<dbReference type="Proteomes" id="UP000177306">
    <property type="component" value="Unassembled WGS sequence"/>
</dbReference>
<accession>A0A1F6EGU2</accession>
<reference evidence="2 3" key="1">
    <citation type="journal article" date="2016" name="Nat. Commun.">
        <title>Thousands of microbial genomes shed light on interconnected biogeochemical processes in an aquifer system.</title>
        <authorList>
            <person name="Anantharaman K."/>
            <person name="Brown C.T."/>
            <person name="Hug L.A."/>
            <person name="Sharon I."/>
            <person name="Castelle C.J."/>
            <person name="Probst A.J."/>
            <person name="Thomas B.C."/>
            <person name="Singh A."/>
            <person name="Wilkins M.J."/>
            <person name="Karaoz U."/>
            <person name="Brodie E.L."/>
            <person name="Williams K.H."/>
            <person name="Hubbard S.S."/>
            <person name="Banfield J.F."/>
        </authorList>
    </citation>
    <scope>NUCLEOTIDE SEQUENCE [LARGE SCALE GENOMIC DNA]</scope>
</reference>
<name>A0A1F6EGU2_9BACT</name>
<keyword evidence="1" id="KW-0472">Membrane</keyword>